<name>X0V9N0_9ZZZZ</name>
<feature type="transmembrane region" description="Helical" evidence="1">
    <location>
        <begin position="81"/>
        <end position="103"/>
    </location>
</feature>
<keyword evidence="1" id="KW-0812">Transmembrane</keyword>
<feature type="non-terminal residue" evidence="2">
    <location>
        <position position="1"/>
    </location>
</feature>
<dbReference type="EMBL" id="BARS01037684">
    <property type="protein sequence ID" value="GAG14854.1"/>
    <property type="molecule type" value="Genomic_DNA"/>
</dbReference>
<gene>
    <name evidence="2" type="ORF">S01H1_57751</name>
</gene>
<proteinExistence type="predicted"/>
<reference evidence="2" key="1">
    <citation type="journal article" date="2014" name="Front. Microbiol.">
        <title>High frequency of phylogenetically diverse reductive dehalogenase-homologous genes in deep subseafloor sedimentary metagenomes.</title>
        <authorList>
            <person name="Kawai M."/>
            <person name="Futagami T."/>
            <person name="Toyoda A."/>
            <person name="Takaki Y."/>
            <person name="Nishi S."/>
            <person name="Hori S."/>
            <person name="Arai W."/>
            <person name="Tsubouchi T."/>
            <person name="Morono Y."/>
            <person name="Uchiyama I."/>
            <person name="Ito T."/>
            <person name="Fujiyama A."/>
            <person name="Inagaki F."/>
            <person name="Takami H."/>
        </authorList>
    </citation>
    <scope>NUCLEOTIDE SEQUENCE</scope>
    <source>
        <strain evidence="2">Expedition CK06-06</strain>
    </source>
</reference>
<keyword evidence="1" id="KW-1133">Transmembrane helix</keyword>
<comment type="caution">
    <text evidence="2">The sequence shown here is derived from an EMBL/GenBank/DDBJ whole genome shotgun (WGS) entry which is preliminary data.</text>
</comment>
<protein>
    <submittedName>
        <fullName evidence="2">Uncharacterized protein</fullName>
    </submittedName>
</protein>
<keyword evidence="1" id="KW-0472">Membrane</keyword>
<dbReference type="AlphaFoldDB" id="X0V9N0"/>
<organism evidence="2">
    <name type="scientific">marine sediment metagenome</name>
    <dbReference type="NCBI Taxonomy" id="412755"/>
    <lineage>
        <taxon>unclassified sequences</taxon>
        <taxon>metagenomes</taxon>
        <taxon>ecological metagenomes</taxon>
    </lineage>
</organism>
<sequence>WTATEADPEYGIESGDSMYVVDVVSDSQVPGCGTDGATVTFLIAGRPSQQVGLWRAGSNPLNLTAGTSPASELGTSDDSGFNWWSVAAGGAGLATVAIAAALWQARRTARRKQA</sequence>
<evidence type="ECO:0000313" key="2">
    <source>
        <dbReference type="EMBL" id="GAG14854.1"/>
    </source>
</evidence>
<accession>X0V9N0</accession>
<evidence type="ECO:0000256" key="1">
    <source>
        <dbReference type="SAM" id="Phobius"/>
    </source>
</evidence>